<dbReference type="Pfam" id="PF00305">
    <property type="entry name" value="Lipoxygenase"/>
    <property type="match status" value="1"/>
</dbReference>
<evidence type="ECO:0000256" key="2">
    <source>
        <dbReference type="ARBA" id="ARBA00022516"/>
    </source>
</evidence>
<dbReference type="GO" id="GO:0046872">
    <property type="term" value="F:metal ion binding"/>
    <property type="evidence" value="ECO:0007669"/>
    <property type="project" value="UniProtKB-KW"/>
</dbReference>
<evidence type="ECO:0000259" key="13">
    <source>
        <dbReference type="PROSITE" id="PS50095"/>
    </source>
</evidence>
<dbReference type="Gene3D" id="2.60.60.20">
    <property type="entry name" value="PLAT/LH2 domain"/>
    <property type="match status" value="1"/>
</dbReference>
<evidence type="ECO:0000256" key="9">
    <source>
        <dbReference type="ARBA" id="ARBA00023160"/>
    </source>
</evidence>
<feature type="compositionally biased region" description="Low complexity" evidence="12">
    <location>
        <begin position="21"/>
        <end position="37"/>
    </location>
</feature>
<sequence>MMNLNLKQPLVLPAHHSNVVGSRLSSSSPSAAAASRRTGGGVSSRSGSRRHVRLPRISCSATEEVSGAVSSVTVERMLTVTASVEASPAIGQMYFQRAVDDIGDLLGKTLLLELVSSELDAKSGVEKTRVTAYAHKTLREGHYEAEFKVPASFGPVGAVLVENEHHKEVFIKEIKLVTGGDSSTAVTFDCNSWVHSKFDNPEKRIFFTLKSYLPSDTPKGLEDLRKKDLQALRGDGHGERKVFERVYDYDVYNDLIKRGLAVRGEDGELELTIKDYPYAHDGLLVWDSIRQWASEYVNVYYKSDEAVAADPELRAFWDEVRNVGHGDKKDEPWWPVLDTRDSLVETLTTIMWVTSGHHSAVNFGQYHFAGYFPNRPTTIRKNMPVEEGGPGEEMEKFLKQPETTLLDMLPTQMQAIKVMTTLDILSSHSPDEEYMGEFAEPSWLAEPMVKAAFEKFGGRMKEIEGFIDECNNNLDLKNRCGAGIVPYELLKPFSKPGVTGRGIPSSISI</sequence>
<evidence type="ECO:0000259" key="14">
    <source>
        <dbReference type="PROSITE" id="PS51393"/>
    </source>
</evidence>
<comment type="caution">
    <text evidence="11">Lacks conserved residue(s) required for the propagation of feature annotation.</text>
</comment>
<dbReference type="PANTHER" id="PTHR11771">
    <property type="entry name" value="LIPOXYGENASE"/>
    <property type="match status" value="1"/>
</dbReference>
<feature type="domain" description="PLAT" evidence="13">
    <location>
        <begin position="89"/>
        <end position="208"/>
    </location>
</feature>
<evidence type="ECO:0000256" key="7">
    <source>
        <dbReference type="ARBA" id="ARBA00023002"/>
    </source>
</evidence>
<dbReference type="FunFam" id="2.60.60.20:FF:000021">
    <property type="entry name" value="Lipoxygenase"/>
    <property type="match status" value="1"/>
</dbReference>
<dbReference type="GO" id="GO:0034440">
    <property type="term" value="P:lipid oxidation"/>
    <property type="evidence" value="ECO:0007669"/>
    <property type="project" value="InterPro"/>
</dbReference>
<dbReference type="GO" id="GO:0031408">
    <property type="term" value="P:oxylipin biosynthetic process"/>
    <property type="evidence" value="ECO:0007669"/>
    <property type="project" value="UniProtKB-KW"/>
</dbReference>
<dbReference type="Pfam" id="PF01477">
    <property type="entry name" value="PLAT"/>
    <property type="match status" value="1"/>
</dbReference>
<keyword evidence="4" id="KW-0925">Oxylipin biosynthesis</keyword>
<dbReference type="ExpressionAtlas" id="C0HH76">
    <property type="expression patterns" value="baseline and differential"/>
</dbReference>
<dbReference type="InterPro" id="IPR001024">
    <property type="entry name" value="PLAT/LH2_dom"/>
</dbReference>
<dbReference type="InterPro" id="IPR013819">
    <property type="entry name" value="LipOase_C"/>
</dbReference>
<evidence type="ECO:0000256" key="11">
    <source>
        <dbReference type="PROSITE-ProRule" id="PRU00152"/>
    </source>
</evidence>
<keyword evidence="6" id="KW-0223">Dioxygenase</keyword>
<dbReference type="AlphaFoldDB" id="C0HH76"/>
<dbReference type="SUPFAM" id="SSF49723">
    <property type="entry name" value="Lipase/lipooxygenase domain (PLAT/LH2 domain)"/>
    <property type="match status" value="1"/>
</dbReference>
<name>C0HH76_MAIZE</name>
<dbReference type="EC" id="1.13.11.12" evidence="10"/>
<dbReference type="SUPFAM" id="SSF48484">
    <property type="entry name" value="Lipoxigenase"/>
    <property type="match status" value="2"/>
</dbReference>
<dbReference type="SMART" id="SM00308">
    <property type="entry name" value="LH2"/>
    <property type="match status" value="1"/>
</dbReference>
<keyword evidence="2" id="KW-0444">Lipid biosynthesis</keyword>
<proteinExistence type="evidence at transcript level"/>
<keyword evidence="7" id="KW-0560">Oxidoreductase</keyword>
<keyword evidence="8" id="KW-0443">Lipid metabolism</keyword>
<dbReference type="EMBL" id="BT061682">
    <property type="protein sequence ID" value="ACN26379.1"/>
    <property type="molecule type" value="mRNA"/>
</dbReference>
<feature type="domain" description="Lipoxygenase" evidence="14">
    <location>
        <begin position="253"/>
        <end position="509"/>
    </location>
</feature>
<evidence type="ECO:0000256" key="12">
    <source>
        <dbReference type="SAM" id="MobiDB-lite"/>
    </source>
</evidence>
<dbReference type="PROSITE" id="PS51393">
    <property type="entry name" value="LIPOXYGENASE_3"/>
    <property type="match status" value="2"/>
</dbReference>
<feature type="domain" description="Lipoxygenase" evidence="14">
    <location>
        <begin position="211"/>
        <end position="252"/>
    </location>
</feature>
<dbReference type="InterPro" id="IPR036392">
    <property type="entry name" value="PLAT/LH2_dom_sf"/>
</dbReference>
<evidence type="ECO:0000256" key="10">
    <source>
        <dbReference type="ARBA" id="ARBA00038988"/>
    </source>
</evidence>
<evidence type="ECO:0000313" key="15">
    <source>
        <dbReference type="EMBL" id="ACN26379.1"/>
    </source>
</evidence>
<dbReference type="InterPro" id="IPR000907">
    <property type="entry name" value="LipOase"/>
</dbReference>
<evidence type="ECO:0000256" key="5">
    <source>
        <dbReference type="ARBA" id="ARBA00022832"/>
    </source>
</evidence>
<comment type="similarity">
    <text evidence="1">Belongs to the lipoxygenase family.</text>
</comment>
<dbReference type="PROSITE" id="PS50095">
    <property type="entry name" value="PLAT"/>
    <property type="match status" value="1"/>
</dbReference>
<evidence type="ECO:0000256" key="8">
    <source>
        <dbReference type="ARBA" id="ARBA00023098"/>
    </source>
</evidence>
<dbReference type="Gene3D" id="1.20.245.10">
    <property type="entry name" value="Lipoxygenase-1, Domain 5"/>
    <property type="match status" value="1"/>
</dbReference>
<dbReference type="GO" id="GO:0006633">
    <property type="term" value="P:fatty acid biosynthetic process"/>
    <property type="evidence" value="ECO:0007669"/>
    <property type="project" value="UniProtKB-KW"/>
</dbReference>
<dbReference type="InterPro" id="IPR001246">
    <property type="entry name" value="LipOase_plant"/>
</dbReference>
<dbReference type="GO" id="GO:0016165">
    <property type="term" value="F:linoleate 13S-lipoxygenase activity"/>
    <property type="evidence" value="ECO:0007669"/>
    <property type="project" value="UniProtKB-EC"/>
</dbReference>
<accession>C0HH76</accession>
<feature type="region of interest" description="Disordered" evidence="12">
    <location>
        <begin position="21"/>
        <end position="54"/>
    </location>
</feature>
<organism evidence="15">
    <name type="scientific">Zea mays</name>
    <name type="common">Maize</name>
    <dbReference type="NCBI Taxonomy" id="4577"/>
    <lineage>
        <taxon>Eukaryota</taxon>
        <taxon>Viridiplantae</taxon>
        <taxon>Streptophyta</taxon>
        <taxon>Embryophyta</taxon>
        <taxon>Tracheophyta</taxon>
        <taxon>Spermatophyta</taxon>
        <taxon>Magnoliopsida</taxon>
        <taxon>Liliopsida</taxon>
        <taxon>Poales</taxon>
        <taxon>Poaceae</taxon>
        <taxon>PACMAD clade</taxon>
        <taxon>Panicoideae</taxon>
        <taxon>Andropogonodae</taxon>
        <taxon>Andropogoneae</taxon>
        <taxon>Tripsacinae</taxon>
        <taxon>Zea</taxon>
    </lineage>
</organism>
<reference evidence="15" key="1">
    <citation type="journal article" date="2009" name="PLoS Genet.">
        <title>Sequencing, mapping, and analysis of 27,455 maize full-length cDNAs.</title>
        <authorList>
            <person name="Soderlund C."/>
            <person name="Descour A."/>
            <person name="Kudrna D."/>
            <person name="Bomhoff M."/>
            <person name="Boyd L."/>
            <person name="Currie J."/>
            <person name="Angelova A."/>
            <person name="Collura K."/>
            <person name="Wissotski M."/>
            <person name="Ashley E."/>
            <person name="Morrow D."/>
            <person name="Fernandes J."/>
            <person name="Walbot V."/>
            <person name="Yu Y."/>
        </authorList>
    </citation>
    <scope>NUCLEOTIDE SEQUENCE</scope>
    <source>
        <strain evidence="15">B73</strain>
    </source>
</reference>
<protein>
    <recommendedName>
        <fullName evidence="10">linoleate 13S-lipoxygenase</fullName>
        <ecNumber evidence="10">1.13.11.12</ecNumber>
    </recommendedName>
</protein>
<evidence type="ECO:0000256" key="1">
    <source>
        <dbReference type="ARBA" id="ARBA00009419"/>
    </source>
</evidence>
<dbReference type="InterPro" id="IPR036226">
    <property type="entry name" value="LipOase_C_sf"/>
</dbReference>
<keyword evidence="3" id="KW-0479">Metal-binding</keyword>
<evidence type="ECO:0000256" key="4">
    <source>
        <dbReference type="ARBA" id="ARBA00022767"/>
    </source>
</evidence>
<keyword evidence="9" id="KW-0275">Fatty acid biosynthesis</keyword>
<evidence type="ECO:0000256" key="6">
    <source>
        <dbReference type="ARBA" id="ARBA00022964"/>
    </source>
</evidence>
<keyword evidence="5" id="KW-0276">Fatty acid metabolism</keyword>
<evidence type="ECO:0000256" key="3">
    <source>
        <dbReference type="ARBA" id="ARBA00022723"/>
    </source>
</evidence>
<dbReference type="PRINTS" id="PR00468">
    <property type="entry name" value="PLTLPOXGNASE"/>
</dbReference>